<gene>
    <name evidence="2" type="ORF">TTHERM_01165210</name>
</gene>
<organism evidence="2 3">
    <name type="scientific">Tetrahymena thermophila (strain SB210)</name>
    <dbReference type="NCBI Taxonomy" id="312017"/>
    <lineage>
        <taxon>Eukaryota</taxon>
        <taxon>Sar</taxon>
        <taxon>Alveolata</taxon>
        <taxon>Ciliophora</taxon>
        <taxon>Intramacronucleata</taxon>
        <taxon>Oligohymenophorea</taxon>
        <taxon>Hymenostomatida</taxon>
        <taxon>Tetrahymenina</taxon>
        <taxon>Tetrahymenidae</taxon>
        <taxon>Tetrahymena</taxon>
    </lineage>
</organism>
<dbReference type="AlphaFoldDB" id="Q24FK5"/>
<dbReference type="InParanoid" id="Q24FK5"/>
<proteinExistence type="predicted"/>
<sequence>MGFHRANISFRSFTLFICLLLENDVFMLIQNIIQIEDNIYKLLNSINKQRIGDLNGVLLQNLNFAKQYGLKLLNLQKLFKIRKLLVQNPSSSVGRAPAFQAGGRGFEPLGG</sequence>
<dbReference type="KEGG" id="tet:TTHERM_01165210"/>
<evidence type="ECO:0008006" key="4">
    <source>
        <dbReference type="Google" id="ProtNLM"/>
    </source>
</evidence>
<dbReference type="Proteomes" id="UP000009168">
    <property type="component" value="Unassembled WGS sequence"/>
</dbReference>
<keyword evidence="1" id="KW-0732">Signal</keyword>
<protein>
    <recommendedName>
        <fullName evidence="4">Transmembrane protein</fullName>
    </recommendedName>
</protein>
<keyword evidence="3" id="KW-1185">Reference proteome</keyword>
<feature type="signal peptide" evidence="1">
    <location>
        <begin position="1"/>
        <end position="29"/>
    </location>
</feature>
<reference evidence="3" key="1">
    <citation type="journal article" date="2006" name="PLoS Biol.">
        <title>Macronuclear genome sequence of the ciliate Tetrahymena thermophila, a model eukaryote.</title>
        <authorList>
            <person name="Eisen J.A."/>
            <person name="Coyne R.S."/>
            <person name="Wu M."/>
            <person name="Wu D."/>
            <person name="Thiagarajan M."/>
            <person name="Wortman J.R."/>
            <person name="Badger J.H."/>
            <person name="Ren Q."/>
            <person name="Amedeo P."/>
            <person name="Jones K.M."/>
            <person name="Tallon L.J."/>
            <person name="Delcher A.L."/>
            <person name="Salzberg S.L."/>
            <person name="Silva J.C."/>
            <person name="Haas B.J."/>
            <person name="Majoros W.H."/>
            <person name="Farzad M."/>
            <person name="Carlton J.M."/>
            <person name="Smith R.K. Jr."/>
            <person name="Garg J."/>
            <person name="Pearlman R.E."/>
            <person name="Karrer K.M."/>
            <person name="Sun L."/>
            <person name="Manning G."/>
            <person name="Elde N.C."/>
            <person name="Turkewitz A.P."/>
            <person name="Asai D.J."/>
            <person name="Wilkes D.E."/>
            <person name="Wang Y."/>
            <person name="Cai H."/>
            <person name="Collins K."/>
            <person name="Stewart B.A."/>
            <person name="Lee S.R."/>
            <person name="Wilamowska K."/>
            <person name="Weinberg Z."/>
            <person name="Ruzzo W.L."/>
            <person name="Wloga D."/>
            <person name="Gaertig J."/>
            <person name="Frankel J."/>
            <person name="Tsao C.-C."/>
            <person name="Gorovsky M.A."/>
            <person name="Keeling P.J."/>
            <person name="Waller R.F."/>
            <person name="Patron N.J."/>
            <person name="Cherry J.M."/>
            <person name="Stover N.A."/>
            <person name="Krieger C.J."/>
            <person name="del Toro C."/>
            <person name="Ryder H.F."/>
            <person name="Williamson S.C."/>
            <person name="Barbeau R.A."/>
            <person name="Hamilton E.P."/>
            <person name="Orias E."/>
        </authorList>
    </citation>
    <scope>NUCLEOTIDE SEQUENCE [LARGE SCALE GENOMIC DNA]</scope>
    <source>
        <strain evidence="3">SB210</strain>
    </source>
</reference>
<evidence type="ECO:0000256" key="1">
    <source>
        <dbReference type="SAM" id="SignalP"/>
    </source>
</evidence>
<evidence type="ECO:0000313" key="2">
    <source>
        <dbReference type="EMBL" id="EAS06545.1"/>
    </source>
</evidence>
<accession>Q24FK5</accession>
<dbReference type="RefSeq" id="XP_001026790.1">
    <property type="nucleotide sequence ID" value="XM_001026790.1"/>
</dbReference>
<name>Q24FK5_TETTS</name>
<dbReference type="AntiFam" id="ANF00013">
    <property type="entry name" value="tRNA translation"/>
</dbReference>
<feature type="chain" id="PRO_5004202309" description="Transmembrane protein" evidence="1">
    <location>
        <begin position="30"/>
        <end position="111"/>
    </location>
</feature>
<dbReference type="GeneID" id="7827224"/>
<dbReference type="EMBL" id="GG662282">
    <property type="protein sequence ID" value="EAS06545.1"/>
    <property type="molecule type" value="Genomic_DNA"/>
</dbReference>
<evidence type="ECO:0000313" key="3">
    <source>
        <dbReference type="Proteomes" id="UP000009168"/>
    </source>
</evidence>
<dbReference type="HOGENOM" id="CLU_2163464_0_0_1"/>